<dbReference type="EMBL" id="LGCM01000065">
    <property type="protein sequence ID" value="KPL75752.1"/>
    <property type="molecule type" value="Genomic_DNA"/>
</dbReference>
<evidence type="ECO:0000313" key="3">
    <source>
        <dbReference type="Proteomes" id="UP000050501"/>
    </source>
</evidence>
<keyword evidence="1" id="KW-0812">Transmembrane</keyword>
<evidence type="ECO:0000256" key="1">
    <source>
        <dbReference type="SAM" id="Phobius"/>
    </source>
</evidence>
<feature type="transmembrane region" description="Helical" evidence="1">
    <location>
        <begin position="14"/>
        <end position="36"/>
    </location>
</feature>
<keyword evidence="1" id="KW-0472">Membrane</keyword>
<dbReference type="AlphaFoldDB" id="A0A0P6X697"/>
<evidence type="ECO:0000313" key="2">
    <source>
        <dbReference type="EMBL" id="KPL75752.1"/>
    </source>
</evidence>
<accession>A0A0P6X697</accession>
<keyword evidence="1" id="KW-1133">Transmembrane helix</keyword>
<comment type="caution">
    <text evidence="2">The sequence shown here is derived from an EMBL/GenBank/DDBJ whole genome shotgun (WGS) entry which is preliminary data.</text>
</comment>
<proteinExistence type="predicted"/>
<sequence>MAGSRRASDALMEVLAWVLYGFAGANLAGGAVLVWGLVQFAASLPNRLMGLFVLGGEALSQILMGLLRPALTTAAVAAALWTVALSLLLFTAGRLMQRSLRTTQRLERLEALADNWKASAPGED</sequence>
<reference evidence="2 3" key="1">
    <citation type="submission" date="2015-07" db="EMBL/GenBank/DDBJ databases">
        <title>Genome sequence of Levilinea saccharolytica DSM 16555.</title>
        <authorList>
            <person name="Hemp J."/>
            <person name="Ward L.M."/>
            <person name="Pace L.A."/>
            <person name="Fischer W.W."/>
        </authorList>
    </citation>
    <scope>NUCLEOTIDE SEQUENCE [LARGE SCALE GENOMIC DNA]</scope>
    <source>
        <strain evidence="2 3">KIBI-1</strain>
    </source>
</reference>
<feature type="transmembrane region" description="Helical" evidence="1">
    <location>
        <begin position="73"/>
        <end position="96"/>
    </location>
</feature>
<organism evidence="2 3">
    <name type="scientific">Levilinea saccharolytica</name>
    <dbReference type="NCBI Taxonomy" id="229921"/>
    <lineage>
        <taxon>Bacteria</taxon>
        <taxon>Bacillati</taxon>
        <taxon>Chloroflexota</taxon>
        <taxon>Anaerolineae</taxon>
        <taxon>Anaerolineales</taxon>
        <taxon>Anaerolineaceae</taxon>
        <taxon>Levilinea</taxon>
    </lineage>
</organism>
<dbReference type="Proteomes" id="UP000050501">
    <property type="component" value="Unassembled WGS sequence"/>
</dbReference>
<dbReference type="STRING" id="229921.ADN01_18215"/>
<feature type="transmembrane region" description="Helical" evidence="1">
    <location>
        <begin position="48"/>
        <end position="67"/>
    </location>
</feature>
<keyword evidence="3" id="KW-1185">Reference proteome</keyword>
<protein>
    <submittedName>
        <fullName evidence="2">Uncharacterized protein</fullName>
    </submittedName>
</protein>
<gene>
    <name evidence="2" type="ORF">ADN01_18215</name>
</gene>
<name>A0A0P6X697_9CHLR</name>
<dbReference type="RefSeq" id="WP_062417205.1">
    <property type="nucleotide sequence ID" value="NZ_DF967974.1"/>
</dbReference>